<evidence type="ECO:0000313" key="2">
    <source>
        <dbReference type="Proteomes" id="UP000289738"/>
    </source>
</evidence>
<organism evidence="1 2">
    <name type="scientific">Arachis hypogaea</name>
    <name type="common">Peanut</name>
    <dbReference type="NCBI Taxonomy" id="3818"/>
    <lineage>
        <taxon>Eukaryota</taxon>
        <taxon>Viridiplantae</taxon>
        <taxon>Streptophyta</taxon>
        <taxon>Embryophyta</taxon>
        <taxon>Tracheophyta</taxon>
        <taxon>Spermatophyta</taxon>
        <taxon>Magnoliopsida</taxon>
        <taxon>eudicotyledons</taxon>
        <taxon>Gunneridae</taxon>
        <taxon>Pentapetalae</taxon>
        <taxon>rosids</taxon>
        <taxon>fabids</taxon>
        <taxon>Fabales</taxon>
        <taxon>Fabaceae</taxon>
        <taxon>Papilionoideae</taxon>
        <taxon>50 kb inversion clade</taxon>
        <taxon>dalbergioids sensu lato</taxon>
        <taxon>Dalbergieae</taxon>
        <taxon>Pterocarpus clade</taxon>
        <taxon>Arachis</taxon>
    </lineage>
</organism>
<dbReference type="PANTHER" id="PTHR31286">
    <property type="entry name" value="GLYCINE-RICH CELL WALL STRUCTURAL PROTEIN 1.8-LIKE"/>
    <property type="match status" value="1"/>
</dbReference>
<dbReference type="Proteomes" id="UP000289738">
    <property type="component" value="Chromosome A09"/>
</dbReference>
<sequence>MMAGHYLIAQRWRPFFLTTEKAVKKIVAWICIPNLPVELYNHRFLWRVGSTLGHMLKIDCTM</sequence>
<evidence type="ECO:0000313" key="1">
    <source>
        <dbReference type="EMBL" id="RYR36732.1"/>
    </source>
</evidence>
<comment type="caution">
    <text evidence="1">The sequence shown here is derived from an EMBL/GenBank/DDBJ whole genome shotgun (WGS) entry which is preliminary data.</text>
</comment>
<accession>A0A445BDH7</accession>
<gene>
    <name evidence="1" type="ORF">Ahy_A09g041687</name>
</gene>
<keyword evidence="2" id="KW-1185">Reference proteome</keyword>
<name>A0A445BDH7_ARAHY</name>
<proteinExistence type="predicted"/>
<dbReference type="InterPro" id="IPR040256">
    <property type="entry name" value="At4g02000-like"/>
</dbReference>
<protein>
    <submittedName>
        <fullName evidence="1">Uncharacterized protein</fullName>
    </submittedName>
</protein>
<dbReference type="PANTHER" id="PTHR31286:SF99">
    <property type="entry name" value="DUF4283 DOMAIN-CONTAINING PROTEIN"/>
    <property type="match status" value="1"/>
</dbReference>
<dbReference type="AlphaFoldDB" id="A0A445BDH7"/>
<dbReference type="EMBL" id="SDMP01000009">
    <property type="protein sequence ID" value="RYR36732.1"/>
    <property type="molecule type" value="Genomic_DNA"/>
</dbReference>
<reference evidence="1 2" key="1">
    <citation type="submission" date="2019-01" db="EMBL/GenBank/DDBJ databases">
        <title>Sequencing of cultivated peanut Arachis hypogaea provides insights into genome evolution and oil improvement.</title>
        <authorList>
            <person name="Chen X."/>
        </authorList>
    </citation>
    <scope>NUCLEOTIDE SEQUENCE [LARGE SCALE GENOMIC DNA]</scope>
    <source>
        <strain evidence="2">cv. Fuhuasheng</strain>
        <tissue evidence="1">Leaves</tissue>
    </source>
</reference>